<dbReference type="EMBL" id="CP006653">
    <property type="protein sequence ID" value="AGT11226.1"/>
    <property type="molecule type" value="Genomic_DNA"/>
</dbReference>
<dbReference type="Proteomes" id="UP000015480">
    <property type="component" value="Plasmid pAMI5"/>
</dbReference>
<dbReference type="Pfam" id="PF00528">
    <property type="entry name" value="BPD_transp_1"/>
    <property type="match status" value="1"/>
</dbReference>
<dbReference type="PATRIC" id="fig|1367847.3.peg.4196"/>
<evidence type="ECO:0000256" key="1">
    <source>
        <dbReference type="ARBA" id="ARBA00004651"/>
    </source>
</evidence>
<dbReference type="SUPFAM" id="SSF161098">
    <property type="entry name" value="MetI-like"/>
    <property type="match status" value="1"/>
</dbReference>
<dbReference type="InterPro" id="IPR035906">
    <property type="entry name" value="MetI-like_sf"/>
</dbReference>
<evidence type="ECO:0000256" key="3">
    <source>
        <dbReference type="ARBA" id="ARBA00022692"/>
    </source>
</evidence>
<dbReference type="NCBIfam" id="TIGR01097">
    <property type="entry name" value="PhnE"/>
    <property type="match status" value="1"/>
</dbReference>
<feature type="transmembrane region" description="Helical" evidence="6">
    <location>
        <begin position="402"/>
        <end position="423"/>
    </location>
</feature>
<evidence type="ECO:0000256" key="5">
    <source>
        <dbReference type="ARBA" id="ARBA00023136"/>
    </source>
</evidence>
<dbReference type="PANTHER" id="PTHR30043:SF9">
    <property type="entry name" value="PHOSPHONATES TRANSPORT SYSTEM PERMEASE PROTEIN"/>
    <property type="match status" value="1"/>
</dbReference>
<dbReference type="AlphaFoldDB" id="S5Z1B7"/>
<keyword evidence="5 6" id="KW-0472">Membrane</keyword>
<evidence type="ECO:0000313" key="8">
    <source>
        <dbReference type="EMBL" id="AGT11226.1"/>
    </source>
</evidence>
<keyword evidence="8" id="KW-0614">Plasmid</keyword>
<keyword evidence="4 6" id="KW-1133">Transmembrane helix</keyword>
<comment type="similarity">
    <text evidence="6">Belongs to the binding-protein-dependent transport system permease family.</text>
</comment>
<gene>
    <name evidence="8" type="ORF">JCM7686_pAMI5p160</name>
</gene>
<dbReference type="Gene3D" id="1.10.3720.10">
    <property type="entry name" value="MetI-like"/>
    <property type="match status" value="1"/>
</dbReference>
<dbReference type="KEGG" id="pami:JCM7686_pAMI5p160"/>
<evidence type="ECO:0000256" key="4">
    <source>
        <dbReference type="ARBA" id="ARBA00022989"/>
    </source>
</evidence>
<proteinExistence type="inferred from homology"/>
<reference evidence="8 9" key="1">
    <citation type="journal article" date="2014" name="BMC Genomics">
        <title>Architecture and functions of a multipartite genome of the methylotrophic bacterium Paracoccus aminophilus JCM 7686, containing primary and secondary chromids.</title>
        <authorList>
            <person name="Dziewit L."/>
            <person name="Czarnecki J."/>
            <person name="Wibberg D."/>
            <person name="Radlinska M."/>
            <person name="Mrozek P."/>
            <person name="Szymczak M."/>
            <person name="Schluter A."/>
            <person name="Puhler A."/>
            <person name="Bartosik D."/>
        </authorList>
    </citation>
    <scope>NUCLEOTIDE SEQUENCE [LARGE SCALE GENOMIC DNA]</scope>
    <source>
        <strain evidence="8">JCM 7686</strain>
        <plasmid evidence="9">Plasmid pAMI5</plasmid>
    </source>
</reference>
<dbReference type="GO" id="GO:0015416">
    <property type="term" value="F:ABC-type phosphonate transporter activity"/>
    <property type="evidence" value="ECO:0007669"/>
    <property type="project" value="InterPro"/>
</dbReference>
<accession>S5Z1B7</accession>
<geneLocation type="plasmid" evidence="8 9">
    <name>pAMI5</name>
</geneLocation>
<keyword evidence="3 6" id="KW-0812">Transmembrane</keyword>
<protein>
    <submittedName>
        <fullName evidence="8">Phosphonates transport system permease protein</fullName>
    </submittedName>
</protein>
<keyword evidence="2 6" id="KW-0813">Transport</keyword>
<dbReference type="InterPro" id="IPR000515">
    <property type="entry name" value="MetI-like"/>
</dbReference>
<evidence type="ECO:0000256" key="2">
    <source>
        <dbReference type="ARBA" id="ARBA00022448"/>
    </source>
</evidence>
<name>S5Z1B7_PARAH</name>
<feature type="transmembrane region" description="Helical" evidence="6">
    <location>
        <begin position="240"/>
        <end position="262"/>
    </location>
</feature>
<evidence type="ECO:0000259" key="7">
    <source>
        <dbReference type="PROSITE" id="PS50928"/>
    </source>
</evidence>
<feature type="domain" description="ABC transmembrane type-1" evidence="7">
    <location>
        <begin position="236"/>
        <end position="420"/>
    </location>
</feature>
<sequence length="430" mass="46800">MSDTFAIEARAQALIRRRSLTALAIPAAIGLYLIYIFFAFDIPGLAQRARMDNASLLMRDFWSYKTHVTLDNRSGQITTAIEGSRKMTYAAGQEPGWVAPEGQGKRVTFPGGTVLLNEGWVEIDKADHAPIVITPKASGVEISGIDGSEPWVSASSARVDVNIGSSRVSVTKTRSEVTRRFAGWELFFFTLDSPFYGKGPLQLAGMAISDPAQIGAMAHDFWTNKVWHHGDVFWALGETVLMAFLGTFGAAFVALPLAFVAARNFGPSRIIRQAARRLFDFLRGVDGLIWTIILSRAFGPGPLTGSLAILLTDTGSFGKLFSESLENIDGKQVEGLRSTGAGPIQRARWGVLPQVAPVVLSQLLYFLESNTRGATVIGAIVGGGIGLLLTQAIQTQQDWEHVAYYIILIVLVVMLMDWLSGVLRRRLIKG</sequence>
<dbReference type="OrthoDB" id="7820570at2"/>
<evidence type="ECO:0000256" key="6">
    <source>
        <dbReference type="RuleBase" id="RU363032"/>
    </source>
</evidence>
<dbReference type="CDD" id="cd06261">
    <property type="entry name" value="TM_PBP2"/>
    <property type="match status" value="1"/>
</dbReference>
<feature type="transmembrane region" description="Helical" evidence="6">
    <location>
        <begin position="373"/>
        <end position="390"/>
    </location>
</feature>
<dbReference type="RefSeq" id="WP_020952997.1">
    <property type="nucleotide sequence ID" value="NC_022043.1"/>
</dbReference>
<comment type="subcellular location">
    <subcellularLocation>
        <location evidence="1 6">Cell membrane</location>
        <topology evidence="1 6">Multi-pass membrane protein</topology>
    </subcellularLocation>
</comment>
<dbReference type="HOGENOM" id="CLU_608164_0_0_5"/>
<dbReference type="PROSITE" id="PS50928">
    <property type="entry name" value="ABC_TM1"/>
    <property type="match status" value="1"/>
</dbReference>
<dbReference type="PANTHER" id="PTHR30043">
    <property type="entry name" value="PHOSPHONATES TRANSPORT SYSTEM PERMEASE PROTEIN"/>
    <property type="match status" value="1"/>
</dbReference>
<dbReference type="GO" id="GO:0005886">
    <property type="term" value="C:plasma membrane"/>
    <property type="evidence" value="ECO:0007669"/>
    <property type="project" value="UniProtKB-SubCell"/>
</dbReference>
<evidence type="ECO:0000313" key="9">
    <source>
        <dbReference type="Proteomes" id="UP000015480"/>
    </source>
</evidence>
<keyword evidence="9" id="KW-1185">Reference proteome</keyword>
<organism evidence="8 9">
    <name type="scientific">Paracoccus aminophilus JCM 7686</name>
    <dbReference type="NCBI Taxonomy" id="1367847"/>
    <lineage>
        <taxon>Bacteria</taxon>
        <taxon>Pseudomonadati</taxon>
        <taxon>Pseudomonadota</taxon>
        <taxon>Alphaproteobacteria</taxon>
        <taxon>Rhodobacterales</taxon>
        <taxon>Paracoccaceae</taxon>
        <taxon>Paracoccus</taxon>
    </lineage>
</organism>
<feature type="transmembrane region" description="Helical" evidence="6">
    <location>
        <begin position="20"/>
        <end position="40"/>
    </location>
</feature>
<dbReference type="InterPro" id="IPR005769">
    <property type="entry name" value="PhnE/PtxC"/>
</dbReference>